<evidence type="ECO:0008006" key="4">
    <source>
        <dbReference type="Google" id="ProtNLM"/>
    </source>
</evidence>
<name>A0ABQ4QEH0_9HYPH</name>
<keyword evidence="3" id="KW-1185">Reference proteome</keyword>
<evidence type="ECO:0000313" key="3">
    <source>
        <dbReference type="Proteomes" id="UP001055117"/>
    </source>
</evidence>
<evidence type="ECO:0000256" key="1">
    <source>
        <dbReference type="SAM" id="SignalP"/>
    </source>
</evidence>
<dbReference type="Proteomes" id="UP001055117">
    <property type="component" value="Unassembled WGS sequence"/>
</dbReference>
<accession>A0ABQ4QEH0</accession>
<keyword evidence="1" id="KW-0732">Signal</keyword>
<gene>
    <name evidence="2" type="ORF">AFCDBAGC_1487</name>
</gene>
<reference evidence="2 3" key="1">
    <citation type="journal article" date="2021" name="Front. Microbiol.">
        <title>Comprehensive Comparative Genomics and Phenotyping of Methylobacterium Species.</title>
        <authorList>
            <person name="Alessa O."/>
            <person name="Ogura Y."/>
            <person name="Fujitani Y."/>
            <person name="Takami H."/>
            <person name="Hayashi T."/>
            <person name="Sahin N."/>
            <person name="Tani A."/>
        </authorList>
    </citation>
    <scope>NUCLEOTIDE SEQUENCE [LARGE SCALE GENOMIC DNA]</scope>
    <source>
        <strain evidence="2 3">DSM 23679</strain>
    </source>
</reference>
<evidence type="ECO:0000313" key="2">
    <source>
        <dbReference type="EMBL" id="GJD43635.1"/>
    </source>
</evidence>
<proteinExistence type="predicted"/>
<sequence length="244" mass="25859">MKCFVIAATLLAVAPALAVEAAPPAPAASPVAPAAAPEKANASAIPSAADLLFEQPQLKNAAAGTTLTYDYLRRSGIAKGPFGPPLDDTIKLTLEPGKGGDGRNIGVEMFSGTNRFPAGPFEDMPGNPVIPLFLENHLTNLARVLQANPRYLKLAIRKGLRDGATVTPIKVDYKGRTVDAWQVVTKPFAGDALAQRMRGMDNMTYTFVTSPEVPGEIISIEAQSKNTEGGELLEERLSYDQKAG</sequence>
<organism evidence="2 3">
    <name type="scientific">Methylobacterium cerastii</name>
    <dbReference type="NCBI Taxonomy" id="932741"/>
    <lineage>
        <taxon>Bacteria</taxon>
        <taxon>Pseudomonadati</taxon>
        <taxon>Pseudomonadota</taxon>
        <taxon>Alphaproteobacteria</taxon>
        <taxon>Hyphomicrobiales</taxon>
        <taxon>Methylobacteriaceae</taxon>
        <taxon>Methylobacterium</taxon>
    </lineage>
</organism>
<comment type="caution">
    <text evidence="2">The sequence shown here is derived from an EMBL/GenBank/DDBJ whole genome shotgun (WGS) entry which is preliminary data.</text>
</comment>
<feature type="signal peptide" evidence="1">
    <location>
        <begin position="1"/>
        <end position="18"/>
    </location>
</feature>
<dbReference type="EMBL" id="BPQG01000018">
    <property type="protein sequence ID" value="GJD43635.1"/>
    <property type="molecule type" value="Genomic_DNA"/>
</dbReference>
<feature type="chain" id="PRO_5045512802" description="DUF1571 domain-containing protein" evidence="1">
    <location>
        <begin position="19"/>
        <end position="244"/>
    </location>
</feature>
<protein>
    <recommendedName>
        <fullName evidence="4">DUF1571 domain-containing protein</fullName>
    </recommendedName>
</protein>